<dbReference type="STRING" id="230819.A0A5C3KJ67"/>
<sequence>CWRFDDFLSQFIEIDNSIGQGCLLSMLIYILYNADLLDIPRNKEKEDAIGYVDDATLVAIGNSFEETTKTISKMMEHPGGAFKWSTNHNSRFEISKLVVMHCSRKLTTTDDTSR</sequence>
<accession>A0A5C3KJ67</accession>
<protein>
    <recommendedName>
        <fullName evidence="3">Reverse transcriptase domain-containing protein</fullName>
    </recommendedName>
</protein>
<dbReference type="Proteomes" id="UP000307440">
    <property type="component" value="Unassembled WGS sequence"/>
</dbReference>
<evidence type="ECO:0000313" key="2">
    <source>
        <dbReference type="Proteomes" id="UP000307440"/>
    </source>
</evidence>
<feature type="non-terminal residue" evidence="1">
    <location>
        <position position="1"/>
    </location>
</feature>
<evidence type="ECO:0008006" key="3">
    <source>
        <dbReference type="Google" id="ProtNLM"/>
    </source>
</evidence>
<dbReference type="OrthoDB" id="3044497at2759"/>
<gene>
    <name evidence="1" type="ORF">FA15DRAFT_599966</name>
</gene>
<dbReference type="EMBL" id="ML210304">
    <property type="protein sequence ID" value="TFK20319.1"/>
    <property type="molecule type" value="Genomic_DNA"/>
</dbReference>
<reference evidence="1 2" key="1">
    <citation type="journal article" date="2019" name="Nat. Ecol. Evol.">
        <title>Megaphylogeny resolves global patterns of mushroom evolution.</title>
        <authorList>
            <person name="Varga T."/>
            <person name="Krizsan K."/>
            <person name="Foldi C."/>
            <person name="Dima B."/>
            <person name="Sanchez-Garcia M."/>
            <person name="Sanchez-Ramirez S."/>
            <person name="Szollosi G.J."/>
            <person name="Szarkandi J.G."/>
            <person name="Papp V."/>
            <person name="Albert L."/>
            <person name="Andreopoulos W."/>
            <person name="Angelini C."/>
            <person name="Antonin V."/>
            <person name="Barry K.W."/>
            <person name="Bougher N.L."/>
            <person name="Buchanan P."/>
            <person name="Buyck B."/>
            <person name="Bense V."/>
            <person name="Catcheside P."/>
            <person name="Chovatia M."/>
            <person name="Cooper J."/>
            <person name="Damon W."/>
            <person name="Desjardin D."/>
            <person name="Finy P."/>
            <person name="Geml J."/>
            <person name="Haridas S."/>
            <person name="Hughes K."/>
            <person name="Justo A."/>
            <person name="Karasinski D."/>
            <person name="Kautmanova I."/>
            <person name="Kiss B."/>
            <person name="Kocsube S."/>
            <person name="Kotiranta H."/>
            <person name="LaButti K.M."/>
            <person name="Lechner B.E."/>
            <person name="Liimatainen K."/>
            <person name="Lipzen A."/>
            <person name="Lukacs Z."/>
            <person name="Mihaltcheva S."/>
            <person name="Morgado L.N."/>
            <person name="Niskanen T."/>
            <person name="Noordeloos M.E."/>
            <person name="Ohm R.A."/>
            <person name="Ortiz-Santana B."/>
            <person name="Ovrebo C."/>
            <person name="Racz N."/>
            <person name="Riley R."/>
            <person name="Savchenko A."/>
            <person name="Shiryaev A."/>
            <person name="Soop K."/>
            <person name="Spirin V."/>
            <person name="Szebenyi C."/>
            <person name="Tomsovsky M."/>
            <person name="Tulloss R.E."/>
            <person name="Uehling J."/>
            <person name="Grigoriev I.V."/>
            <person name="Vagvolgyi C."/>
            <person name="Papp T."/>
            <person name="Martin F.M."/>
            <person name="Miettinen O."/>
            <person name="Hibbett D.S."/>
            <person name="Nagy L.G."/>
        </authorList>
    </citation>
    <scope>NUCLEOTIDE SEQUENCE [LARGE SCALE GENOMIC DNA]</scope>
    <source>
        <strain evidence="1 2">CBS 121175</strain>
    </source>
</reference>
<organism evidence="1 2">
    <name type="scientific">Coprinopsis marcescibilis</name>
    <name type="common">Agaric fungus</name>
    <name type="synonym">Psathyrella marcescibilis</name>
    <dbReference type="NCBI Taxonomy" id="230819"/>
    <lineage>
        <taxon>Eukaryota</taxon>
        <taxon>Fungi</taxon>
        <taxon>Dikarya</taxon>
        <taxon>Basidiomycota</taxon>
        <taxon>Agaricomycotina</taxon>
        <taxon>Agaricomycetes</taxon>
        <taxon>Agaricomycetidae</taxon>
        <taxon>Agaricales</taxon>
        <taxon>Agaricineae</taxon>
        <taxon>Psathyrellaceae</taxon>
        <taxon>Coprinopsis</taxon>
    </lineage>
</organism>
<evidence type="ECO:0000313" key="1">
    <source>
        <dbReference type="EMBL" id="TFK20319.1"/>
    </source>
</evidence>
<proteinExistence type="predicted"/>
<keyword evidence="2" id="KW-1185">Reference proteome</keyword>
<name>A0A5C3KJ67_COPMA</name>
<dbReference type="AlphaFoldDB" id="A0A5C3KJ67"/>